<feature type="domain" description="F-box" evidence="1">
    <location>
        <begin position="110"/>
        <end position="148"/>
    </location>
</feature>
<dbReference type="Proteomes" id="UP001497457">
    <property type="component" value="Chromosome 25rd"/>
</dbReference>
<dbReference type="InterPro" id="IPR036047">
    <property type="entry name" value="F-box-like_dom_sf"/>
</dbReference>
<evidence type="ECO:0000259" key="1">
    <source>
        <dbReference type="Pfam" id="PF00646"/>
    </source>
</evidence>
<feature type="domain" description="F-box protein AT5G49610-like beta-propeller" evidence="2">
    <location>
        <begin position="218"/>
        <end position="449"/>
    </location>
</feature>
<dbReference type="AlphaFoldDB" id="A0ABC9BCI9"/>
<dbReference type="EMBL" id="OZ075135">
    <property type="protein sequence ID" value="CAL4996710.1"/>
    <property type="molecule type" value="Genomic_DNA"/>
</dbReference>
<dbReference type="Pfam" id="PF00646">
    <property type="entry name" value="F-box"/>
    <property type="match status" value="1"/>
</dbReference>
<dbReference type="Gene3D" id="1.20.1280.50">
    <property type="match status" value="1"/>
</dbReference>
<gene>
    <name evidence="3" type="ORF">URODEC1_LOCUS63052</name>
</gene>
<evidence type="ECO:0000259" key="2">
    <source>
        <dbReference type="Pfam" id="PF23635"/>
    </source>
</evidence>
<evidence type="ECO:0008006" key="5">
    <source>
        <dbReference type="Google" id="ProtNLM"/>
    </source>
</evidence>
<protein>
    <recommendedName>
        <fullName evidence="5">F-box domain-containing protein</fullName>
    </recommendedName>
</protein>
<dbReference type="InterPro" id="IPR056594">
    <property type="entry name" value="AT5G49610-like_b-prop"/>
</dbReference>
<dbReference type="PANTHER" id="PTHR32133">
    <property type="entry name" value="OS07G0120400 PROTEIN"/>
    <property type="match status" value="1"/>
</dbReference>
<sequence>MSTSCLLATAAIPRATSHLLSELPDTTPKVTGRLLQKGAGGHVLNSSSDGGDDGWLVLILRISAASSSSDPPLADYVLISNLSPSQVVQMIKRRPTSTLEPPPASLPDNEDILRDILLRLPPLPSSLPRASLVSKLWYRIVSDPGFRRRFRAHHHKAPPLLGFFSADFDDELETDLHVFTPTLRAPDRIPPARFSCPSKGSLLGFRHGLALLECGLKAIVWDPITNHQCSVDFPPEFNANRQMRIYFGAVMRDDSAGSNSFKLVMLFHTVFERTMYASVYESEVGKWGEIISTQTFSDIFKPSVMVGNKLYFLILYRSNGFLQFDLDNHSMAVIQMSKDIPITEGSDVQALRTQDGGLGFAVVSKHRMQLWGKTVISGDNVVRGELQKTIELDQLLSLRPSTDIDQSSVIGYDEVSNMIFIWTTMGVFMIQLESMKFTKVCEDTSIRGYFPFASFYPC</sequence>
<evidence type="ECO:0000313" key="4">
    <source>
        <dbReference type="Proteomes" id="UP001497457"/>
    </source>
</evidence>
<organism evidence="3 4">
    <name type="scientific">Urochloa decumbens</name>
    <dbReference type="NCBI Taxonomy" id="240449"/>
    <lineage>
        <taxon>Eukaryota</taxon>
        <taxon>Viridiplantae</taxon>
        <taxon>Streptophyta</taxon>
        <taxon>Embryophyta</taxon>
        <taxon>Tracheophyta</taxon>
        <taxon>Spermatophyta</taxon>
        <taxon>Magnoliopsida</taxon>
        <taxon>Liliopsida</taxon>
        <taxon>Poales</taxon>
        <taxon>Poaceae</taxon>
        <taxon>PACMAD clade</taxon>
        <taxon>Panicoideae</taxon>
        <taxon>Panicodae</taxon>
        <taxon>Paniceae</taxon>
        <taxon>Melinidinae</taxon>
        <taxon>Urochloa</taxon>
    </lineage>
</organism>
<name>A0ABC9BCI9_9POAL</name>
<accession>A0ABC9BCI9</accession>
<dbReference type="InterPro" id="IPR001810">
    <property type="entry name" value="F-box_dom"/>
</dbReference>
<keyword evidence="4" id="KW-1185">Reference proteome</keyword>
<dbReference type="PANTHER" id="PTHR32133:SF401">
    <property type="entry name" value="F-BOX DOMAIN-CONTAINING PROTEIN"/>
    <property type="match status" value="1"/>
</dbReference>
<dbReference type="SUPFAM" id="SSF81383">
    <property type="entry name" value="F-box domain"/>
    <property type="match status" value="1"/>
</dbReference>
<proteinExistence type="predicted"/>
<dbReference type="Pfam" id="PF23635">
    <property type="entry name" value="Beta-prop_AT5G49610-like"/>
    <property type="match status" value="1"/>
</dbReference>
<reference evidence="3" key="1">
    <citation type="submission" date="2024-10" db="EMBL/GenBank/DDBJ databases">
        <authorList>
            <person name="Ryan C."/>
        </authorList>
    </citation>
    <scope>NUCLEOTIDE SEQUENCE [LARGE SCALE GENOMIC DNA]</scope>
</reference>
<evidence type="ECO:0000313" key="3">
    <source>
        <dbReference type="EMBL" id="CAL4996710.1"/>
    </source>
</evidence>